<keyword evidence="3" id="KW-1185">Reference proteome</keyword>
<dbReference type="PANTHER" id="PTHR43459:SF1">
    <property type="entry name" value="EG:BACN32G11.4 PROTEIN"/>
    <property type="match status" value="1"/>
</dbReference>
<dbReference type="Pfam" id="PF00378">
    <property type="entry name" value="ECH_1"/>
    <property type="match status" value="1"/>
</dbReference>
<organism evidence="2 3">
    <name type="scientific">Haloechinothrix alba</name>
    <dbReference type="NCBI Taxonomy" id="664784"/>
    <lineage>
        <taxon>Bacteria</taxon>
        <taxon>Bacillati</taxon>
        <taxon>Actinomycetota</taxon>
        <taxon>Actinomycetes</taxon>
        <taxon>Pseudonocardiales</taxon>
        <taxon>Pseudonocardiaceae</taxon>
        <taxon>Haloechinothrix</taxon>
    </lineage>
</organism>
<dbReference type="AlphaFoldDB" id="A0A239A8G1"/>
<proteinExistence type="inferred from homology"/>
<dbReference type="SUPFAM" id="SSF52096">
    <property type="entry name" value="ClpP/crotonase"/>
    <property type="match status" value="1"/>
</dbReference>
<protein>
    <submittedName>
        <fullName evidence="2">Enoyl-CoA hydratase</fullName>
    </submittedName>
</protein>
<dbReference type="GO" id="GO:0003824">
    <property type="term" value="F:catalytic activity"/>
    <property type="evidence" value="ECO:0007669"/>
    <property type="project" value="UniProtKB-ARBA"/>
</dbReference>
<gene>
    <name evidence="2" type="ORF">SAMN06265360_13125</name>
</gene>
<dbReference type="Gene3D" id="1.10.12.10">
    <property type="entry name" value="Lyase 2-enoyl-coa Hydratase, Chain A, domain 2"/>
    <property type="match status" value="1"/>
</dbReference>
<dbReference type="EMBL" id="FZNW01000031">
    <property type="protein sequence ID" value="SNR91163.1"/>
    <property type="molecule type" value="Genomic_DNA"/>
</dbReference>
<dbReference type="CDD" id="cd06558">
    <property type="entry name" value="crotonase-like"/>
    <property type="match status" value="1"/>
</dbReference>
<dbReference type="PANTHER" id="PTHR43459">
    <property type="entry name" value="ENOYL-COA HYDRATASE"/>
    <property type="match status" value="1"/>
</dbReference>
<dbReference type="InterPro" id="IPR001753">
    <property type="entry name" value="Enoyl-CoA_hydra/iso"/>
</dbReference>
<evidence type="ECO:0000313" key="3">
    <source>
        <dbReference type="Proteomes" id="UP000198348"/>
    </source>
</evidence>
<sequence length="263" mass="28053">MSTYTALTLSQEGQVTELRLCRPEIANRFDATLHSDLAHAVRETADDDAVRAIVLSSTGTHFSAGGDFDAMLAANADHATLMQQVDEGRRLFRAFADLPKPLVVALQGDAFGVAASLVLTADAIVATAEAKISDPHVRVGLVAGDGGCVGWPANLPFIRAKRQLLWGEPITGQDAFQLGLVTELADSPEGVHTTALELATRVAELPPVAVQLTKRALNKHLHARIDDVFDLGFYLEAISARTADVAEAVAAIKEKREGRWIGA</sequence>
<dbReference type="Proteomes" id="UP000198348">
    <property type="component" value="Unassembled WGS sequence"/>
</dbReference>
<dbReference type="RefSeq" id="WP_089303337.1">
    <property type="nucleotide sequence ID" value="NZ_FZNW01000031.1"/>
</dbReference>
<reference evidence="3" key="1">
    <citation type="submission" date="2017-06" db="EMBL/GenBank/DDBJ databases">
        <authorList>
            <person name="Varghese N."/>
            <person name="Submissions S."/>
        </authorList>
    </citation>
    <scope>NUCLEOTIDE SEQUENCE [LARGE SCALE GENOMIC DNA]</scope>
    <source>
        <strain evidence="3">DSM 45207</strain>
    </source>
</reference>
<dbReference type="InterPro" id="IPR014748">
    <property type="entry name" value="Enoyl-CoA_hydra_C"/>
</dbReference>
<comment type="similarity">
    <text evidence="1">Belongs to the enoyl-CoA hydratase/isomerase family.</text>
</comment>
<evidence type="ECO:0000313" key="2">
    <source>
        <dbReference type="EMBL" id="SNR91163.1"/>
    </source>
</evidence>
<dbReference type="OrthoDB" id="9777711at2"/>
<accession>A0A239A8G1</accession>
<dbReference type="Gene3D" id="3.90.226.10">
    <property type="entry name" value="2-enoyl-CoA Hydratase, Chain A, domain 1"/>
    <property type="match status" value="1"/>
</dbReference>
<evidence type="ECO:0000256" key="1">
    <source>
        <dbReference type="ARBA" id="ARBA00005254"/>
    </source>
</evidence>
<dbReference type="InterPro" id="IPR029045">
    <property type="entry name" value="ClpP/crotonase-like_dom_sf"/>
</dbReference>
<name>A0A239A8G1_9PSEU</name>